<evidence type="ECO:0000256" key="2">
    <source>
        <dbReference type="ARBA" id="ARBA00022517"/>
    </source>
</evidence>
<dbReference type="InterPro" id="IPR003728">
    <property type="entry name" value="Ribosome_maturation_RimP"/>
</dbReference>
<dbReference type="InterPro" id="IPR028989">
    <property type="entry name" value="RimP_N"/>
</dbReference>
<dbReference type="HAMAP" id="MF_01077">
    <property type="entry name" value="RimP"/>
    <property type="match status" value="1"/>
</dbReference>
<gene>
    <name evidence="3" type="primary">rimP</name>
    <name evidence="6" type="ORF">EUA98_02845</name>
</gene>
<dbReference type="SUPFAM" id="SSF75420">
    <property type="entry name" value="YhbC-like, N-terminal domain"/>
    <property type="match status" value="1"/>
</dbReference>
<proteinExistence type="inferred from homology"/>
<dbReference type="InterPro" id="IPR028998">
    <property type="entry name" value="RimP_C"/>
</dbReference>
<evidence type="ECO:0000313" key="6">
    <source>
        <dbReference type="EMBL" id="RYV52418.1"/>
    </source>
</evidence>
<comment type="subcellular location">
    <subcellularLocation>
        <location evidence="3">Cytoplasm</location>
    </subcellularLocation>
</comment>
<dbReference type="GO" id="GO:0000028">
    <property type="term" value="P:ribosomal small subunit assembly"/>
    <property type="evidence" value="ECO:0007669"/>
    <property type="project" value="TreeGrafter"/>
</dbReference>
<evidence type="ECO:0000256" key="1">
    <source>
        <dbReference type="ARBA" id="ARBA00022490"/>
    </source>
</evidence>
<dbReference type="GO" id="GO:0006412">
    <property type="term" value="P:translation"/>
    <property type="evidence" value="ECO:0007669"/>
    <property type="project" value="TreeGrafter"/>
</dbReference>
<dbReference type="CDD" id="cd01734">
    <property type="entry name" value="YlxS_C"/>
    <property type="match status" value="1"/>
</dbReference>
<comment type="function">
    <text evidence="3">Required for maturation of 30S ribosomal subunits.</text>
</comment>
<evidence type="ECO:0000313" key="7">
    <source>
        <dbReference type="Proteomes" id="UP000293764"/>
    </source>
</evidence>
<dbReference type="PANTHER" id="PTHR33867">
    <property type="entry name" value="RIBOSOME MATURATION FACTOR RIMP"/>
    <property type="match status" value="1"/>
</dbReference>
<comment type="similarity">
    <text evidence="3">Belongs to the RimP family.</text>
</comment>
<keyword evidence="7" id="KW-1185">Reference proteome</keyword>
<reference evidence="6 7" key="1">
    <citation type="submission" date="2019-01" db="EMBL/GenBank/DDBJ databases">
        <title>Novel species of Cellulomonas.</title>
        <authorList>
            <person name="Liu Q."/>
            <person name="Xin Y.-H."/>
        </authorList>
    </citation>
    <scope>NUCLEOTIDE SEQUENCE [LARGE SCALE GENOMIC DNA]</scope>
    <source>
        <strain evidence="6 7">HLT2-17</strain>
    </source>
</reference>
<feature type="domain" description="Ribosome maturation factor RimP C-terminal" evidence="5">
    <location>
        <begin position="92"/>
        <end position="161"/>
    </location>
</feature>
<dbReference type="Gene3D" id="3.30.300.70">
    <property type="entry name" value="RimP-like superfamily, N-terminal"/>
    <property type="match status" value="1"/>
</dbReference>
<protein>
    <recommendedName>
        <fullName evidence="3">Ribosome maturation factor RimP</fullName>
    </recommendedName>
</protein>
<accession>A0A4Q5N2K7</accession>
<dbReference type="Proteomes" id="UP000293764">
    <property type="component" value="Unassembled WGS sequence"/>
</dbReference>
<dbReference type="PANTHER" id="PTHR33867:SF1">
    <property type="entry name" value="RIBOSOME MATURATION FACTOR RIMP"/>
    <property type="match status" value="1"/>
</dbReference>
<evidence type="ECO:0000259" key="4">
    <source>
        <dbReference type="Pfam" id="PF02576"/>
    </source>
</evidence>
<dbReference type="RefSeq" id="WP_130101157.1">
    <property type="nucleotide sequence ID" value="NZ_SDWW01000005.1"/>
</dbReference>
<dbReference type="EMBL" id="SDWW01000005">
    <property type="protein sequence ID" value="RYV52418.1"/>
    <property type="molecule type" value="Genomic_DNA"/>
</dbReference>
<evidence type="ECO:0000256" key="3">
    <source>
        <dbReference type="HAMAP-Rule" id="MF_01077"/>
    </source>
</evidence>
<dbReference type="InterPro" id="IPR035956">
    <property type="entry name" value="RimP_N_sf"/>
</dbReference>
<dbReference type="AlphaFoldDB" id="A0A4Q5N2K7"/>
<evidence type="ECO:0000259" key="5">
    <source>
        <dbReference type="Pfam" id="PF17384"/>
    </source>
</evidence>
<keyword evidence="2 3" id="KW-0690">Ribosome biogenesis</keyword>
<name>A0A4Q5N2K7_9MICO</name>
<sequence>MAKPASIERVRTVVEPVVVAAGLVLEDLEVSPAGRRTVVRVTIDLGDDAVGGLDLDTVAEVARAVGDALDETSPVNGEYTLEVSTPGTSRPLTELRHFKRARTRLVRLTLRNGSAAFGRLTGVEGSDIALSPVDAATGRDVEGDPITIPLADIASASVEVELSRARTGEDDADGKS</sequence>
<dbReference type="Pfam" id="PF17384">
    <property type="entry name" value="DUF150_C"/>
    <property type="match status" value="1"/>
</dbReference>
<organism evidence="6 7">
    <name type="scientific">Pengzhenrongella frigida</name>
    <dbReference type="NCBI Taxonomy" id="1259133"/>
    <lineage>
        <taxon>Bacteria</taxon>
        <taxon>Bacillati</taxon>
        <taxon>Actinomycetota</taxon>
        <taxon>Actinomycetes</taxon>
        <taxon>Micrococcales</taxon>
        <taxon>Pengzhenrongella</taxon>
    </lineage>
</organism>
<dbReference type="GO" id="GO:0005829">
    <property type="term" value="C:cytosol"/>
    <property type="evidence" value="ECO:0007669"/>
    <property type="project" value="TreeGrafter"/>
</dbReference>
<dbReference type="OrthoDB" id="9805006at2"/>
<feature type="domain" description="Ribosome maturation factor RimP N-terminal" evidence="4">
    <location>
        <begin position="14"/>
        <end position="88"/>
    </location>
</feature>
<comment type="caution">
    <text evidence="6">The sequence shown here is derived from an EMBL/GenBank/DDBJ whole genome shotgun (WGS) entry which is preliminary data.</text>
</comment>
<dbReference type="Pfam" id="PF02576">
    <property type="entry name" value="RimP_N"/>
    <property type="match status" value="1"/>
</dbReference>
<keyword evidence="1 3" id="KW-0963">Cytoplasm</keyword>